<sequence length="150" mass="16637">MARECSRRLFGKVIVAVLMSVLVLGNPGHSMAAGSSEEEENAEVGPFYWEMEPLSIPVRSKRSGRTKYYMFMTLSMEFAERSQKEYSERLAPRIRDAFLMEMNGTGAVHDDPANGVNLALVKSRLKKQAEKVLGGNAPTDILVVRVIKGS</sequence>
<accession>A0ABQ5U7N5</accession>
<evidence type="ECO:0008006" key="4">
    <source>
        <dbReference type="Google" id="ProtNLM"/>
    </source>
</evidence>
<reference evidence="2" key="2">
    <citation type="submission" date="2023-01" db="EMBL/GenBank/DDBJ databases">
        <title>Draft genome sequence of Sneathiella chinensis strain NBRC 103408.</title>
        <authorList>
            <person name="Sun Q."/>
            <person name="Mori K."/>
        </authorList>
    </citation>
    <scope>NUCLEOTIDE SEQUENCE</scope>
    <source>
        <strain evidence="2">NBRC 103408</strain>
    </source>
</reference>
<feature type="signal peptide" evidence="1">
    <location>
        <begin position="1"/>
        <end position="32"/>
    </location>
</feature>
<feature type="chain" id="PRO_5047283196" description="Flagellar protein FliL" evidence="1">
    <location>
        <begin position="33"/>
        <end position="150"/>
    </location>
</feature>
<keyword evidence="1" id="KW-0732">Signal</keyword>
<gene>
    <name evidence="2" type="ORF">GCM10007924_16970</name>
</gene>
<evidence type="ECO:0000256" key="1">
    <source>
        <dbReference type="SAM" id="SignalP"/>
    </source>
</evidence>
<keyword evidence="3" id="KW-1185">Reference proteome</keyword>
<evidence type="ECO:0000313" key="2">
    <source>
        <dbReference type="EMBL" id="GLQ06476.1"/>
    </source>
</evidence>
<dbReference type="RefSeq" id="WP_169560564.1">
    <property type="nucleotide sequence ID" value="NZ_BSNF01000006.1"/>
</dbReference>
<proteinExistence type="predicted"/>
<protein>
    <recommendedName>
        <fullName evidence="4">Flagellar protein FliL</fullName>
    </recommendedName>
</protein>
<organism evidence="2 3">
    <name type="scientific">Sneathiella chinensis</name>
    <dbReference type="NCBI Taxonomy" id="349750"/>
    <lineage>
        <taxon>Bacteria</taxon>
        <taxon>Pseudomonadati</taxon>
        <taxon>Pseudomonadota</taxon>
        <taxon>Alphaproteobacteria</taxon>
        <taxon>Sneathiellales</taxon>
        <taxon>Sneathiellaceae</taxon>
        <taxon>Sneathiella</taxon>
    </lineage>
</organism>
<dbReference type="Proteomes" id="UP001161409">
    <property type="component" value="Unassembled WGS sequence"/>
</dbReference>
<evidence type="ECO:0000313" key="3">
    <source>
        <dbReference type="Proteomes" id="UP001161409"/>
    </source>
</evidence>
<dbReference type="EMBL" id="BSNF01000006">
    <property type="protein sequence ID" value="GLQ06476.1"/>
    <property type="molecule type" value="Genomic_DNA"/>
</dbReference>
<comment type="caution">
    <text evidence="2">The sequence shown here is derived from an EMBL/GenBank/DDBJ whole genome shotgun (WGS) entry which is preliminary data.</text>
</comment>
<name>A0ABQ5U7N5_9PROT</name>
<reference evidence="2" key="1">
    <citation type="journal article" date="2014" name="Int. J. Syst. Evol. Microbiol.">
        <title>Complete genome of a new Firmicutes species belonging to the dominant human colonic microbiota ('Ruminococcus bicirculans') reveals two chromosomes and a selective capacity to utilize plant glucans.</title>
        <authorList>
            <consortium name="NISC Comparative Sequencing Program"/>
            <person name="Wegmann U."/>
            <person name="Louis P."/>
            <person name="Goesmann A."/>
            <person name="Henrissat B."/>
            <person name="Duncan S.H."/>
            <person name="Flint H.J."/>
        </authorList>
    </citation>
    <scope>NUCLEOTIDE SEQUENCE</scope>
    <source>
        <strain evidence="2">NBRC 103408</strain>
    </source>
</reference>